<dbReference type="Gene3D" id="2.40.128.110">
    <property type="entry name" value="Lipid/polyisoprenoid-binding, YceI-like"/>
    <property type="match status" value="1"/>
</dbReference>
<accession>A0ABP7KEV8</accession>
<protein>
    <submittedName>
        <fullName evidence="4">YceI family protein</fullName>
    </submittedName>
</protein>
<evidence type="ECO:0000313" key="4">
    <source>
        <dbReference type="EMBL" id="GAA3874653.1"/>
    </source>
</evidence>
<dbReference type="SMART" id="SM00867">
    <property type="entry name" value="YceI"/>
    <property type="match status" value="1"/>
</dbReference>
<dbReference type="RefSeq" id="WP_345550520.1">
    <property type="nucleotide sequence ID" value="NZ_BAAAZA010000012.1"/>
</dbReference>
<organism evidence="4 5">
    <name type="scientific">Streptomyces lannensis</name>
    <dbReference type="NCBI Taxonomy" id="766498"/>
    <lineage>
        <taxon>Bacteria</taxon>
        <taxon>Bacillati</taxon>
        <taxon>Actinomycetota</taxon>
        <taxon>Actinomycetes</taxon>
        <taxon>Kitasatosporales</taxon>
        <taxon>Streptomycetaceae</taxon>
        <taxon>Streptomyces</taxon>
    </lineage>
</organism>
<feature type="region of interest" description="Disordered" evidence="2">
    <location>
        <begin position="70"/>
        <end position="91"/>
    </location>
</feature>
<keyword evidence="5" id="KW-1185">Reference proteome</keyword>
<dbReference type="SUPFAM" id="SSF101874">
    <property type="entry name" value="YceI-like"/>
    <property type="match status" value="1"/>
</dbReference>
<dbReference type="InterPro" id="IPR007372">
    <property type="entry name" value="Lipid/polyisoprenoid-bd_YceI"/>
</dbReference>
<evidence type="ECO:0000256" key="2">
    <source>
        <dbReference type="SAM" id="MobiDB-lite"/>
    </source>
</evidence>
<gene>
    <name evidence="4" type="ORF">GCM10022207_45500</name>
</gene>
<evidence type="ECO:0000259" key="3">
    <source>
        <dbReference type="SMART" id="SM00867"/>
    </source>
</evidence>
<feature type="domain" description="Lipid/polyisoprenoid-binding YceI-like" evidence="3">
    <location>
        <begin position="21"/>
        <end position="190"/>
    </location>
</feature>
<evidence type="ECO:0000313" key="5">
    <source>
        <dbReference type="Proteomes" id="UP001501563"/>
    </source>
</evidence>
<dbReference type="EMBL" id="BAAAZA010000012">
    <property type="protein sequence ID" value="GAA3874653.1"/>
    <property type="molecule type" value="Genomic_DNA"/>
</dbReference>
<feature type="compositionally biased region" description="Polar residues" evidence="2">
    <location>
        <begin position="70"/>
        <end position="81"/>
    </location>
</feature>
<comment type="caution">
    <text evidence="4">The sequence shown here is derived from an EMBL/GenBank/DDBJ whole genome shotgun (WGS) entry which is preliminary data.</text>
</comment>
<dbReference type="PANTHER" id="PTHR34406:SF1">
    <property type="entry name" value="PROTEIN YCEI"/>
    <property type="match status" value="1"/>
</dbReference>
<sequence length="198" mass="21183">MFRRREVTVLRTGRPEGPTGIYIIDPVRSTIGFSVRHAAIACVHGRFTAFEGILKLDGSRPTRSEIHLSVQTGSLDTGSPEQDTHGTGPDCLDSATFPLMTFRSTGIRDAGDERYRVAGRLRIKGLELPVHIDIERGRASRDVHGEDRVGFVGTTVVHGSDRGLGAGPAPATGGSPTGDEVRLTLGICAVQVRRAESA</sequence>
<comment type="similarity">
    <text evidence="1">Belongs to the UPF0312 family.</text>
</comment>
<evidence type="ECO:0000256" key="1">
    <source>
        <dbReference type="ARBA" id="ARBA00008812"/>
    </source>
</evidence>
<dbReference type="PANTHER" id="PTHR34406">
    <property type="entry name" value="PROTEIN YCEI"/>
    <property type="match status" value="1"/>
</dbReference>
<reference evidence="5" key="1">
    <citation type="journal article" date="2019" name="Int. J. Syst. Evol. Microbiol.">
        <title>The Global Catalogue of Microorganisms (GCM) 10K type strain sequencing project: providing services to taxonomists for standard genome sequencing and annotation.</title>
        <authorList>
            <consortium name="The Broad Institute Genomics Platform"/>
            <consortium name="The Broad Institute Genome Sequencing Center for Infectious Disease"/>
            <person name="Wu L."/>
            <person name="Ma J."/>
        </authorList>
    </citation>
    <scope>NUCLEOTIDE SEQUENCE [LARGE SCALE GENOMIC DNA]</scope>
    <source>
        <strain evidence="5">JCM 16578</strain>
    </source>
</reference>
<name>A0ABP7KEV8_9ACTN</name>
<dbReference type="InterPro" id="IPR036761">
    <property type="entry name" value="TTHA0802/YceI-like_sf"/>
</dbReference>
<dbReference type="Proteomes" id="UP001501563">
    <property type="component" value="Unassembled WGS sequence"/>
</dbReference>
<dbReference type="Pfam" id="PF04264">
    <property type="entry name" value="YceI"/>
    <property type="match status" value="1"/>
</dbReference>
<proteinExistence type="inferred from homology"/>